<evidence type="ECO:0000256" key="2">
    <source>
        <dbReference type="ARBA" id="ARBA00004906"/>
    </source>
</evidence>
<feature type="domain" description="SIAH-type" evidence="13">
    <location>
        <begin position="153"/>
        <end position="211"/>
    </location>
</feature>
<evidence type="ECO:0000256" key="7">
    <source>
        <dbReference type="ARBA" id="ARBA00022771"/>
    </source>
</evidence>
<comment type="catalytic activity">
    <reaction evidence="1">
        <text>S-ubiquitinyl-[E2 ubiquitin-conjugating enzyme]-L-cysteine + [acceptor protein]-L-lysine = [E2 ubiquitin-conjugating enzyme]-L-cysteine + N(6)-ubiquitinyl-[acceptor protein]-L-lysine.</text>
        <dbReference type="EC" id="2.3.2.27"/>
    </reaction>
</comment>
<dbReference type="SUPFAM" id="SSF57850">
    <property type="entry name" value="RING/U-box"/>
    <property type="match status" value="1"/>
</dbReference>
<evidence type="ECO:0000256" key="9">
    <source>
        <dbReference type="ARBA" id="ARBA00022833"/>
    </source>
</evidence>
<proteinExistence type="inferred from homology"/>
<dbReference type="KEGG" id="mtr:25493350"/>
<dbReference type="PANTHER" id="PTHR46632:SF16">
    <property type="entry name" value="E3 UBIQUITIN-PROTEIN LIGASE SINA-LIKE 10"/>
    <property type="match status" value="1"/>
</dbReference>
<dbReference type="PaxDb" id="3880-AES85258"/>
<dbReference type="InterPro" id="IPR013010">
    <property type="entry name" value="Znf_SIAH"/>
</dbReference>
<dbReference type="UniPathway" id="UPA00143"/>
<keyword evidence="9" id="KW-0862">Zinc</keyword>
<evidence type="ECO:0000256" key="4">
    <source>
        <dbReference type="ARBA" id="ARBA00012483"/>
    </source>
</evidence>
<dbReference type="Pfam" id="PF21362">
    <property type="entry name" value="Sina_RING"/>
    <property type="match status" value="1"/>
</dbReference>
<dbReference type="EMBL" id="PSQE01000004">
    <property type="protein sequence ID" value="RHN62803.1"/>
    <property type="molecule type" value="Genomic_DNA"/>
</dbReference>
<dbReference type="PANTHER" id="PTHR46632">
    <property type="entry name" value="E3 UBIQUITIN-PROTEIN LIGASE SINA-LIKE 4"/>
    <property type="match status" value="1"/>
</dbReference>
<evidence type="ECO:0000256" key="8">
    <source>
        <dbReference type="ARBA" id="ARBA00022786"/>
    </source>
</evidence>
<keyword evidence="8" id="KW-0833">Ubl conjugation pathway</keyword>
<evidence type="ECO:0000313" key="14">
    <source>
        <dbReference type="EMBL" id="KEH31317.1"/>
    </source>
</evidence>
<dbReference type="Proteomes" id="UP000265566">
    <property type="component" value="Chromosome 4"/>
</dbReference>
<reference evidence="16" key="3">
    <citation type="submission" date="2015-04" db="UniProtKB">
        <authorList>
            <consortium name="EnsemblPlants"/>
        </authorList>
    </citation>
    <scope>IDENTIFICATION</scope>
    <source>
        <strain evidence="16">cv. Jemalong A17</strain>
    </source>
</reference>
<dbReference type="EMBL" id="CM001220">
    <property type="protein sequence ID" value="KEH31317.1"/>
    <property type="molecule type" value="Genomic_DNA"/>
</dbReference>
<organism evidence="16">
    <name type="scientific">Medicago truncatula</name>
    <name type="common">Barrel medic</name>
    <name type="synonym">Medicago tribuloides</name>
    <dbReference type="NCBI Taxonomy" id="3880"/>
    <lineage>
        <taxon>Eukaryota</taxon>
        <taxon>Viridiplantae</taxon>
        <taxon>Streptophyta</taxon>
        <taxon>Embryophyta</taxon>
        <taxon>Tracheophyta</taxon>
        <taxon>Spermatophyta</taxon>
        <taxon>Magnoliopsida</taxon>
        <taxon>eudicotyledons</taxon>
        <taxon>Gunneridae</taxon>
        <taxon>Pentapetalae</taxon>
        <taxon>rosids</taxon>
        <taxon>fabids</taxon>
        <taxon>Fabales</taxon>
        <taxon>Fabaceae</taxon>
        <taxon>Papilionoideae</taxon>
        <taxon>50 kb inversion clade</taxon>
        <taxon>NPAAA clade</taxon>
        <taxon>Hologalegina</taxon>
        <taxon>IRL clade</taxon>
        <taxon>Trifolieae</taxon>
        <taxon>Medicago</taxon>
    </lineage>
</organism>
<keyword evidence="17" id="KW-1185">Reference proteome</keyword>
<comment type="pathway">
    <text evidence="2">Protein modification; protein ubiquitination.</text>
</comment>
<evidence type="ECO:0000256" key="1">
    <source>
        <dbReference type="ARBA" id="ARBA00000900"/>
    </source>
</evidence>
<dbReference type="InterPro" id="IPR044286">
    <property type="entry name" value="SINL_plant"/>
</dbReference>
<evidence type="ECO:0000256" key="6">
    <source>
        <dbReference type="ARBA" id="ARBA00022723"/>
    </source>
</evidence>
<dbReference type="OMA" id="NEETQQH"/>
<dbReference type="InterPro" id="IPR049548">
    <property type="entry name" value="Sina-like_RING"/>
</dbReference>
<dbReference type="CDD" id="cd16571">
    <property type="entry name" value="RING-HC_SIAHs"/>
    <property type="match status" value="1"/>
</dbReference>
<dbReference type="HOGENOM" id="CLU_040603_2_0_1"/>
<dbReference type="Gene3D" id="3.30.40.10">
    <property type="entry name" value="Zinc/RING finger domain, C3HC4 (zinc finger)"/>
    <property type="match status" value="1"/>
</dbReference>
<dbReference type="Proteomes" id="UP000002051">
    <property type="component" value="Chromosome 4"/>
</dbReference>
<dbReference type="EC" id="2.3.2.27" evidence="4"/>
<keyword evidence="5 15" id="KW-0808">Transferase</keyword>
<evidence type="ECO:0000259" key="13">
    <source>
        <dbReference type="PROSITE" id="PS51081"/>
    </source>
</evidence>
<name>G8A1C0_MEDTR</name>
<dbReference type="InterPro" id="IPR013083">
    <property type="entry name" value="Znf_RING/FYVE/PHD"/>
</dbReference>
<dbReference type="OrthoDB" id="4788989at2759"/>
<evidence type="ECO:0000256" key="3">
    <source>
        <dbReference type="ARBA" id="ARBA00009119"/>
    </source>
</evidence>
<evidence type="ECO:0000256" key="10">
    <source>
        <dbReference type="ARBA" id="ARBA00024004"/>
    </source>
</evidence>
<gene>
    <name evidence="16" type="primary">25493350</name>
    <name evidence="14" type="ordered locus">MTR_4g094468</name>
    <name evidence="15" type="ORF">MtrunA17_Chr4g0051351</name>
</gene>
<dbReference type="eggNOG" id="KOG3002">
    <property type="taxonomic scope" value="Eukaryota"/>
</dbReference>
<evidence type="ECO:0000313" key="18">
    <source>
        <dbReference type="Proteomes" id="UP000265566"/>
    </source>
</evidence>
<feature type="region of interest" description="Disordered" evidence="12">
    <location>
        <begin position="1"/>
        <end position="58"/>
    </location>
</feature>
<evidence type="ECO:0000256" key="12">
    <source>
        <dbReference type="SAM" id="MobiDB-lite"/>
    </source>
</evidence>
<dbReference type="AlphaFoldDB" id="G8A1C0"/>
<keyword evidence="7 11" id="KW-0863">Zinc-finger</keyword>
<comment type="function">
    <text evidence="10">E3 ubiquitin-protein ligase that mediates ubiquitination and subsequent proteasomal degradation of target proteins. E3 ubiquitin ligases accept ubiquitin from an E2 ubiquitin-conjugating enzyme in the form of a thioester and then directly transfers the ubiquitin to targeted substrates. It probably triggers the ubiquitin-mediated degradation of different substrates.</text>
</comment>
<protein>
    <recommendedName>
        <fullName evidence="4">RING-type E3 ubiquitin transferase</fullName>
        <ecNumber evidence="4">2.3.2.27</ecNumber>
    </recommendedName>
</protein>
<dbReference type="Gramene" id="rna25412">
    <property type="protein sequence ID" value="RHN62803.1"/>
    <property type="gene ID" value="gene25412"/>
</dbReference>
<dbReference type="PROSITE" id="PS51081">
    <property type="entry name" value="ZF_SIAH"/>
    <property type="match status" value="1"/>
</dbReference>
<reference evidence="18" key="4">
    <citation type="journal article" date="2018" name="Nat. Plants">
        <title>Whole-genome landscape of Medicago truncatula symbiotic genes.</title>
        <authorList>
            <person name="Pecrix Y."/>
            <person name="Staton S.E."/>
            <person name="Sallet E."/>
            <person name="Lelandais-Briere C."/>
            <person name="Moreau S."/>
            <person name="Carrere S."/>
            <person name="Blein T."/>
            <person name="Jardinaud M.F."/>
            <person name="Latrasse D."/>
            <person name="Zouine M."/>
            <person name="Zahm M."/>
            <person name="Kreplak J."/>
            <person name="Mayjonade B."/>
            <person name="Satge C."/>
            <person name="Perez M."/>
            <person name="Cauet S."/>
            <person name="Marande W."/>
            <person name="Chantry-Darmon C."/>
            <person name="Lopez-Roques C."/>
            <person name="Bouchez O."/>
            <person name="Berard A."/>
            <person name="Debelle F."/>
            <person name="Munos S."/>
            <person name="Bendahmane A."/>
            <person name="Berges H."/>
            <person name="Niebel A."/>
            <person name="Buitink J."/>
            <person name="Frugier F."/>
            <person name="Benhamed M."/>
            <person name="Crespi M."/>
            <person name="Gouzy J."/>
            <person name="Gamas P."/>
        </authorList>
    </citation>
    <scope>NUCLEOTIDE SEQUENCE [LARGE SCALE GENOMIC DNA]</scope>
    <source>
        <strain evidence="18">cv. Jemalong A17</strain>
    </source>
</reference>
<dbReference type="GO" id="GO:0016567">
    <property type="term" value="P:protein ubiquitination"/>
    <property type="evidence" value="ECO:0007669"/>
    <property type="project" value="UniProtKB-UniPathway"/>
</dbReference>
<evidence type="ECO:0000256" key="11">
    <source>
        <dbReference type="PROSITE-ProRule" id="PRU00455"/>
    </source>
</evidence>
<reference evidence="15" key="5">
    <citation type="journal article" date="2018" name="Nat. Plants">
        <title>Whole-genome landscape of Medicago truncatula symbiotic genes.</title>
        <authorList>
            <person name="Pecrix Y."/>
            <person name="Gamas P."/>
            <person name="Carrere S."/>
        </authorList>
    </citation>
    <scope>NUCLEOTIDE SEQUENCE</scope>
    <source>
        <tissue evidence="15">Leaves</tissue>
    </source>
</reference>
<sequence>MVTFSVGGCDDGEGPSNPNQKRRRVDAGEEVAAATTTREEEEEEENQQPQEGFEMENPPIETLENDANERNSVGSNAGQQNNDLSKKVSAIISDPDVLDCFICSEPLAVPIYQCENGHIACSKCCGELRNKCPMCSMPIGYNRCRAVEKLLESIKISCPNAKYGCKDMFSCSMKSSHEKECIYIPCKCPHTGCGFLASSKELALHFSHRHAGFGIQFTYDKFISVSLNTRQKQIVLLDQNDARLFIVHNHIVQHGNMVHISCMGPKAITDTHYDVLARSQGSTLILQSSTKTIQDNNGDAPTAGFLVIPSDHFGFGQLKLDIRIKSH</sequence>
<keyword evidence="6" id="KW-0479">Metal-binding</keyword>
<dbReference type="EnsemblPlants" id="KEH31317">
    <property type="protein sequence ID" value="KEH31317"/>
    <property type="gene ID" value="MTR_4g094468"/>
</dbReference>
<dbReference type="Pfam" id="PF21361">
    <property type="entry name" value="Sina_ZnF"/>
    <property type="match status" value="1"/>
</dbReference>
<evidence type="ECO:0000313" key="16">
    <source>
        <dbReference type="EnsemblPlants" id="KEH31317"/>
    </source>
</evidence>
<comment type="similarity">
    <text evidence="3">Belongs to the SINA (Seven in absentia) family.</text>
</comment>
<evidence type="ECO:0000313" key="15">
    <source>
        <dbReference type="EMBL" id="RHN62803.1"/>
    </source>
</evidence>
<dbReference type="GO" id="GO:0008270">
    <property type="term" value="F:zinc ion binding"/>
    <property type="evidence" value="ECO:0007669"/>
    <property type="project" value="UniProtKB-KW"/>
</dbReference>
<reference evidence="14 17" key="2">
    <citation type="journal article" date="2014" name="BMC Genomics">
        <title>An improved genome release (version Mt4.0) for the model legume Medicago truncatula.</title>
        <authorList>
            <person name="Tang H."/>
            <person name="Krishnakumar V."/>
            <person name="Bidwell S."/>
            <person name="Rosen B."/>
            <person name="Chan A."/>
            <person name="Zhou S."/>
            <person name="Gentzbittel L."/>
            <person name="Childs K.L."/>
            <person name="Yandell M."/>
            <person name="Gundlach H."/>
            <person name="Mayer K.F."/>
            <person name="Schwartz D.C."/>
            <person name="Town C.D."/>
        </authorList>
    </citation>
    <scope>GENOME REANNOTATION</scope>
    <source>
        <strain evidence="14">A17</strain>
        <strain evidence="16 17">cv. Jemalong A17</strain>
    </source>
</reference>
<dbReference type="GO" id="GO:0061630">
    <property type="term" value="F:ubiquitin protein ligase activity"/>
    <property type="evidence" value="ECO:0007669"/>
    <property type="project" value="UniProtKB-EC"/>
</dbReference>
<evidence type="ECO:0000313" key="17">
    <source>
        <dbReference type="Proteomes" id="UP000002051"/>
    </source>
</evidence>
<reference evidence="14 17" key="1">
    <citation type="journal article" date="2011" name="Nature">
        <title>The Medicago genome provides insight into the evolution of rhizobial symbioses.</title>
        <authorList>
            <person name="Young N.D."/>
            <person name="Debelle F."/>
            <person name="Oldroyd G.E."/>
            <person name="Geurts R."/>
            <person name="Cannon S.B."/>
            <person name="Udvardi M.K."/>
            <person name="Benedito V.A."/>
            <person name="Mayer K.F."/>
            <person name="Gouzy J."/>
            <person name="Schoof H."/>
            <person name="Van de Peer Y."/>
            <person name="Proost S."/>
            <person name="Cook D.R."/>
            <person name="Meyers B.C."/>
            <person name="Spannagl M."/>
            <person name="Cheung F."/>
            <person name="De Mita S."/>
            <person name="Krishnakumar V."/>
            <person name="Gundlach H."/>
            <person name="Zhou S."/>
            <person name="Mudge J."/>
            <person name="Bharti A.K."/>
            <person name="Murray J.D."/>
            <person name="Naoumkina M.A."/>
            <person name="Rosen B."/>
            <person name="Silverstein K.A."/>
            <person name="Tang H."/>
            <person name="Rombauts S."/>
            <person name="Zhao P.X."/>
            <person name="Zhou P."/>
            <person name="Barbe V."/>
            <person name="Bardou P."/>
            <person name="Bechner M."/>
            <person name="Bellec A."/>
            <person name="Berger A."/>
            <person name="Berges H."/>
            <person name="Bidwell S."/>
            <person name="Bisseling T."/>
            <person name="Choisne N."/>
            <person name="Couloux A."/>
            <person name="Denny R."/>
            <person name="Deshpande S."/>
            <person name="Dai X."/>
            <person name="Doyle J.J."/>
            <person name="Dudez A.M."/>
            <person name="Farmer A.D."/>
            <person name="Fouteau S."/>
            <person name="Franken C."/>
            <person name="Gibelin C."/>
            <person name="Gish J."/>
            <person name="Goldstein S."/>
            <person name="Gonzalez A.J."/>
            <person name="Green P.J."/>
            <person name="Hallab A."/>
            <person name="Hartog M."/>
            <person name="Hua A."/>
            <person name="Humphray S.J."/>
            <person name="Jeong D.H."/>
            <person name="Jing Y."/>
            <person name="Jocker A."/>
            <person name="Kenton S.M."/>
            <person name="Kim D.J."/>
            <person name="Klee K."/>
            <person name="Lai H."/>
            <person name="Lang C."/>
            <person name="Lin S."/>
            <person name="Macmil S.L."/>
            <person name="Magdelenat G."/>
            <person name="Matthews L."/>
            <person name="McCorrison J."/>
            <person name="Monaghan E.L."/>
            <person name="Mun J.H."/>
            <person name="Najar F.Z."/>
            <person name="Nicholson C."/>
            <person name="Noirot C."/>
            <person name="O'Bleness M."/>
            <person name="Paule C.R."/>
            <person name="Poulain J."/>
            <person name="Prion F."/>
            <person name="Qin B."/>
            <person name="Qu C."/>
            <person name="Retzel E.F."/>
            <person name="Riddle C."/>
            <person name="Sallet E."/>
            <person name="Samain S."/>
            <person name="Samson N."/>
            <person name="Sanders I."/>
            <person name="Saurat O."/>
            <person name="Scarpelli C."/>
            <person name="Schiex T."/>
            <person name="Segurens B."/>
            <person name="Severin A.J."/>
            <person name="Sherrier D.J."/>
            <person name="Shi R."/>
            <person name="Sims S."/>
            <person name="Singer S.R."/>
            <person name="Sinharoy S."/>
            <person name="Sterck L."/>
            <person name="Viollet A."/>
            <person name="Wang B.B."/>
            <person name="Wang K."/>
            <person name="Wang M."/>
            <person name="Wang X."/>
            <person name="Warfsmann J."/>
            <person name="Weissenbach J."/>
            <person name="White D.D."/>
            <person name="White J.D."/>
            <person name="Wiley G.B."/>
            <person name="Wincker P."/>
            <person name="Xing Y."/>
            <person name="Yang L."/>
            <person name="Yao Z."/>
            <person name="Ying F."/>
            <person name="Zhai J."/>
            <person name="Zhou L."/>
            <person name="Zuber A."/>
            <person name="Denarie J."/>
            <person name="Dixon R.A."/>
            <person name="May G.D."/>
            <person name="Schwartz D.C."/>
            <person name="Rogers J."/>
            <person name="Quetier F."/>
            <person name="Town C.D."/>
            <person name="Roe B.A."/>
        </authorList>
    </citation>
    <scope>NUCLEOTIDE SEQUENCE [LARGE SCALE GENOMIC DNA]</scope>
    <source>
        <strain evidence="14">A17</strain>
        <strain evidence="16 17">cv. Jemalong A17</strain>
    </source>
</reference>
<evidence type="ECO:0000256" key="5">
    <source>
        <dbReference type="ARBA" id="ARBA00022679"/>
    </source>
</evidence>
<accession>G8A1C0</accession>
<dbReference type="SUPFAM" id="SSF49599">
    <property type="entry name" value="TRAF domain-like"/>
    <property type="match status" value="1"/>
</dbReference>
<keyword evidence="15" id="KW-0012">Acyltransferase</keyword>